<keyword evidence="1" id="KW-1133">Transmembrane helix</keyword>
<accession>A0A645II86</accession>
<dbReference type="EMBL" id="VSSQ01115674">
    <property type="protein sequence ID" value="MPN51001.1"/>
    <property type="molecule type" value="Genomic_DNA"/>
</dbReference>
<keyword evidence="1" id="KW-0812">Transmembrane</keyword>
<organism evidence="2">
    <name type="scientific">bioreactor metagenome</name>
    <dbReference type="NCBI Taxonomy" id="1076179"/>
    <lineage>
        <taxon>unclassified sequences</taxon>
        <taxon>metagenomes</taxon>
        <taxon>ecological metagenomes</taxon>
    </lineage>
</organism>
<name>A0A645II86_9ZZZZ</name>
<evidence type="ECO:0000256" key="1">
    <source>
        <dbReference type="SAM" id="Phobius"/>
    </source>
</evidence>
<comment type="caution">
    <text evidence="2">The sequence shown here is derived from an EMBL/GenBank/DDBJ whole genome shotgun (WGS) entry which is preliminary data.</text>
</comment>
<protein>
    <submittedName>
        <fullName evidence="2">Uncharacterized protein</fullName>
    </submittedName>
</protein>
<gene>
    <name evidence="2" type="ORF">SDC9_198642</name>
</gene>
<sequence length="57" mass="6235">MKTIIVKLYEILKNNPAVGIPWHLVMAGAVITTIPLIILFVSIRNYITGDATKGAIK</sequence>
<feature type="transmembrane region" description="Helical" evidence="1">
    <location>
        <begin position="20"/>
        <end position="43"/>
    </location>
</feature>
<reference evidence="2" key="1">
    <citation type="submission" date="2019-08" db="EMBL/GenBank/DDBJ databases">
        <authorList>
            <person name="Kucharzyk K."/>
            <person name="Murdoch R.W."/>
            <person name="Higgins S."/>
            <person name="Loffler F."/>
        </authorList>
    </citation>
    <scope>NUCLEOTIDE SEQUENCE</scope>
</reference>
<proteinExistence type="predicted"/>
<evidence type="ECO:0000313" key="2">
    <source>
        <dbReference type="EMBL" id="MPN51001.1"/>
    </source>
</evidence>
<keyword evidence="1" id="KW-0472">Membrane</keyword>
<dbReference type="AlphaFoldDB" id="A0A645II86"/>